<proteinExistence type="predicted"/>
<evidence type="ECO:0000313" key="3">
    <source>
        <dbReference type="Proteomes" id="UP000308365"/>
    </source>
</evidence>
<feature type="region of interest" description="Disordered" evidence="1">
    <location>
        <begin position="166"/>
        <end position="199"/>
    </location>
</feature>
<dbReference type="Proteomes" id="UP000308365">
    <property type="component" value="Unassembled WGS sequence"/>
</dbReference>
<dbReference type="AlphaFoldDB" id="A0A4U1EJV9"/>
<reference evidence="3" key="1">
    <citation type="journal article" date="2019" name="IScience">
        <title>Narwhal Genome Reveals Long-Term Low Genetic Diversity despite Current Large Abundance Size.</title>
        <authorList>
            <person name="Westbury M.V."/>
            <person name="Petersen B."/>
            <person name="Garde E."/>
            <person name="Heide-Jorgensen M.P."/>
            <person name="Lorenzen E.D."/>
        </authorList>
    </citation>
    <scope>NUCLEOTIDE SEQUENCE [LARGE SCALE GENOMIC DNA]</scope>
</reference>
<evidence type="ECO:0000256" key="1">
    <source>
        <dbReference type="SAM" id="MobiDB-lite"/>
    </source>
</evidence>
<name>A0A4U1EJV9_MONMO</name>
<sequence>INKKDTAEGSERQSSDNFCKEVSKGLSSTMKNTKISVPCPPPTPVLFTAPPPEQVSDLLTSLQEPVANGPGLATDSGTGTEGAGEEEEEAGATAPTAATSGATGGGGRQKDVEGSEAAEGAEELRGDLMQLLRVGNQKIYTSGGQREGDLRSVDTAMLYLSGIAKSSSLPHSHPHTHAPYSPSQTHPRPPHQQRRSQQELHLRRLPAGGPLSLACGLMWGAREWSLKNHKETGGTLIPTSRGDLQYFKGQGRKLASTVGGESGYKTLEFRNLSFKHMPKDKILFIYMHHSVRRLPLVGSLRAQKVKLPKKIENKDKRNGYVKVMLPQKAMGICLIITLFKPSSLSFRFKVHKDSLLIFKQHAMIM</sequence>
<feature type="non-terminal residue" evidence="2">
    <location>
        <position position="1"/>
    </location>
</feature>
<protein>
    <submittedName>
        <fullName evidence="2">Uncharacterized protein</fullName>
    </submittedName>
</protein>
<feature type="compositionally biased region" description="Low complexity" evidence="1">
    <location>
        <begin position="166"/>
        <end position="186"/>
    </location>
</feature>
<dbReference type="EMBL" id="RWIC01001270">
    <property type="protein sequence ID" value="TKC36624.1"/>
    <property type="molecule type" value="Genomic_DNA"/>
</dbReference>
<feature type="region of interest" description="Disordered" evidence="1">
    <location>
        <begin position="1"/>
        <end position="121"/>
    </location>
</feature>
<accession>A0A4U1EJV9</accession>
<feature type="compositionally biased region" description="Basic and acidic residues" evidence="1">
    <location>
        <begin position="1"/>
        <end position="23"/>
    </location>
</feature>
<evidence type="ECO:0000313" key="2">
    <source>
        <dbReference type="EMBL" id="TKC36624.1"/>
    </source>
</evidence>
<organism evidence="2 3">
    <name type="scientific">Monodon monoceros</name>
    <name type="common">Narwhal</name>
    <name type="synonym">Ceratodon monodon</name>
    <dbReference type="NCBI Taxonomy" id="40151"/>
    <lineage>
        <taxon>Eukaryota</taxon>
        <taxon>Metazoa</taxon>
        <taxon>Chordata</taxon>
        <taxon>Craniata</taxon>
        <taxon>Vertebrata</taxon>
        <taxon>Euteleostomi</taxon>
        <taxon>Mammalia</taxon>
        <taxon>Eutheria</taxon>
        <taxon>Laurasiatheria</taxon>
        <taxon>Artiodactyla</taxon>
        <taxon>Whippomorpha</taxon>
        <taxon>Cetacea</taxon>
        <taxon>Odontoceti</taxon>
        <taxon>Monodontidae</taxon>
        <taxon>Monodon</taxon>
    </lineage>
</organism>
<feature type="compositionally biased region" description="Pro residues" evidence="1">
    <location>
        <begin position="38"/>
        <end position="53"/>
    </location>
</feature>
<feature type="compositionally biased region" description="Low complexity" evidence="1">
    <location>
        <begin position="91"/>
        <end position="101"/>
    </location>
</feature>
<feature type="non-terminal residue" evidence="2">
    <location>
        <position position="365"/>
    </location>
</feature>
<feature type="compositionally biased region" description="Polar residues" evidence="1">
    <location>
        <begin position="25"/>
        <end position="35"/>
    </location>
</feature>
<gene>
    <name evidence="2" type="ORF">EI555_005166</name>
</gene>
<comment type="caution">
    <text evidence="2">The sequence shown here is derived from an EMBL/GenBank/DDBJ whole genome shotgun (WGS) entry which is preliminary data.</text>
</comment>